<accession>A0A4S3JT04</accession>
<comment type="caution">
    <text evidence="1">The sequence shown here is derived from an EMBL/GenBank/DDBJ whole genome shotgun (WGS) entry which is preliminary data.</text>
</comment>
<sequence length="20" mass="2225">MGILPIYNEPNIPECVHATL</sequence>
<keyword evidence="2" id="KW-1185">Reference proteome</keyword>
<protein>
    <submittedName>
        <fullName evidence="1">Uncharacterized protein</fullName>
    </submittedName>
</protein>
<dbReference type="VEuPathDB" id="FungiDB:EYZ11_002463"/>
<proteinExistence type="predicted"/>
<name>A0A4S3JT04_9EURO</name>
<dbReference type="Proteomes" id="UP000308092">
    <property type="component" value="Unassembled WGS sequence"/>
</dbReference>
<reference evidence="1 2" key="1">
    <citation type="submission" date="2019-03" db="EMBL/GenBank/DDBJ databases">
        <title>The genome sequence of a newly discovered highly antifungal drug resistant Aspergillus species, Aspergillus tanneri NIH 1004.</title>
        <authorList>
            <person name="Mounaud S."/>
            <person name="Singh I."/>
            <person name="Joardar V."/>
            <person name="Pakala S."/>
            <person name="Pakala S."/>
            <person name="Venepally P."/>
            <person name="Hoover J."/>
            <person name="Nierman W."/>
            <person name="Chung J."/>
            <person name="Losada L."/>
        </authorList>
    </citation>
    <scope>NUCLEOTIDE SEQUENCE [LARGE SCALE GENOMIC DNA]</scope>
    <source>
        <strain evidence="1 2">NIH1004</strain>
    </source>
</reference>
<dbReference type="AlphaFoldDB" id="A0A4S3JT04"/>
<evidence type="ECO:0000313" key="2">
    <source>
        <dbReference type="Proteomes" id="UP000308092"/>
    </source>
</evidence>
<dbReference type="EMBL" id="SOSA01000055">
    <property type="protein sequence ID" value="THC98037.1"/>
    <property type="molecule type" value="Genomic_DNA"/>
</dbReference>
<organism evidence="1 2">
    <name type="scientific">Aspergillus tanneri</name>
    <dbReference type="NCBI Taxonomy" id="1220188"/>
    <lineage>
        <taxon>Eukaryota</taxon>
        <taxon>Fungi</taxon>
        <taxon>Dikarya</taxon>
        <taxon>Ascomycota</taxon>
        <taxon>Pezizomycotina</taxon>
        <taxon>Eurotiomycetes</taxon>
        <taxon>Eurotiomycetidae</taxon>
        <taxon>Eurotiales</taxon>
        <taxon>Aspergillaceae</taxon>
        <taxon>Aspergillus</taxon>
        <taxon>Aspergillus subgen. Circumdati</taxon>
    </lineage>
</organism>
<gene>
    <name evidence="1" type="ORF">EYZ11_002463</name>
</gene>
<evidence type="ECO:0000313" key="1">
    <source>
        <dbReference type="EMBL" id="THC98037.1"/>
    </source>
</evidence>